<name>A0A2A9EFE1_9MICO</name>
<sequence length="268" mass="28902">MSAATLTTPSAHADWSVPPSGAPGVPFRRLMQAELRKLVDTRAGRGLLIAIAAVTILGFVIVLATSDPEWLTFSELVTGASSIQMMILPALGVIAVTSEWNQRSAMTTYTQEPRRGRVSVAKMLSAFIVTLVCTAALFVLGAAAHLAAIGFDLAPADWSVDGFEMFTLVFMQLLVVAQGVAFGMLFLSTPLALVVYYVLPQVLTLVLQLVSWLRDIAGWIDLNIATGVLYGGDPVSGEQWAKIAVTVTIWVVVPYLVGHFRITRREVK</sequence>
<dbReference type="Proteomes" id="UP000221394">
    <property type="component" value="Unassembled WGS sequence"/>
</dbReference>
<dbReference type="AlphaFoldDB" id="A0A2A9EFE1"/>
<keyword evidence="1" id="KW-1133">Transmembrane helix</keyword>
<keyword evidence="1" id="KW-0812">Transmembrane</keyword>
<protein>
    <recommendedName>
        <fullName evidence="4">ABC-2 family transporter</fullName>
    </recommendedName>
</protein>
<feature type="transmembrane region" description="Helical" evidence="1">
    <location>
        <begin position="46"/>
        <end position="64"/>
    </location>
</feature>
<feature type="transmembrane region" description="Helical" evidence="1">
    <location>
        <begin position="168"/>
        <end position="187"/>
    </location>
</feature>
<gene>
    <name evidence="2" type="ORF">ATL41_1726</name>
</gene>
<feature type="transmembrane region" description="Helical" evidence="1">
    <location>
        <begin position="194"/>
        <end position="213"/>
    </location>
</feature>
<evidence type="ECO:0008006" key="4">
    <source>
        <dbReference type="Google" id="ProtNLM"/>
    </source>
</evidence>
<keyword evidence="1" id="KW-0472">Membrane</keyword>
<feature type="transmembrane region" description="Helical" evidence="1">
    <location>
        <begin position="124"/>
        <end position="148"/>
    </location>
</feature>
<evidence type="ECO:0000256" key="1">
    <source>
        <dbReference type="SAM" id="Phobius"/>
    </source>
</evidence>
<dbReference type="OrthoDB" id="3822725at2"/>
<dbReference type="RefSeq" id="WP_098458096.1">
    <property type="nucleotide sequence ID" value="NZ_PDJH01000001.1"/>
</dbReference>
<keyword evidence="3" id="KW-1185">Reference proteome</keyword>
<evidence type="ECO:0000313" key="3">
    <source>
        <dbReference type="Proteomes" id="UP000221394"/>
    </source>
</evidence>
<feature type="transmembrane region" description="Helical" evidence="1">
    <location>
        <begin position="240"/>
        <end position="258"/>
    </location>
</feature>
<evidence type="ECO:0000313" key="2">
    <source>
        <dbReference type="EMBL" id="PFG36982.1"/>
    </source>
</evidence>
<organism evidence="2 3">
    <name type="scientific">Flavimobilis soli</name>
    <dbReference type="NCBI Taxonomy" id="442709"/>
    <lineage>
        <taxon>Bacteria</taxon>
        <taxon>Bacillati</taxon>
        <taxon>Actinomycetota</taxon>
        <taxon>Actinomycetes</taxon>
        <taxon>Micrococcales</taxon>
        <taxon>Jonesiaceae</taxon>
        <taxon>Flavimobilis</taxon>
    </lineage>
</organism>
<dbReference type="EMBL" id="PDJH01000001">
    <property type="protein sequence ID" value="PFG36982.1"/>
    <property type="molecule type" value="Genomic_DNA"/>
</dbReference>
<proteinExistence type="predicted"/>
<comment type="caution">
    <text evidence="2">The sequence shown here is derived from an EMBL/GenBank/DDBJ whole genome shotgun (WGS) entry which is preliminary data.</text>
</comment>
<accession>A0A2A9EFE1</accession>
<feature type="transmembrane region" description="Helical" evidence="1">
    <location>
        <begin position="76"/>
        <end position="96"/>
    </location>
</feature>
<reference evidence="2 3" key="1">
    <citation type="submission" date="2017-10" db="EMBL/GenBank/DDBJ databases">
        <title>Sequencing the genomes of 1000 actinobacteria strains.</title>
        <authorList>
            <person name="Klenk H.-P."/>
        </authorList>
    </citation>
    <scope>NUCLEOTIDE SEQUENCE [LARGE SCALE GENOMIC DNA]</scope>
    <source>
        <strain evidence="2 3">DSM 21574</strain>
    </source>
</reference>